<evidence type="ECO:0000313" key="2">
    <source>
        <dbReference type="Proteomes" id="UP001054945"/>
    </source>
</evidence>
<dbReference type="SUPFAM" id="SSF56672">
    <property type="entry name" value="DNA/RNA polymerases"/>
    <property type="match status" value="1"/>
</dbReference>
<keyword evidence="2" id="KW-1185">Reference proteome</keyword>
<dbReference type="AlphaFoldDB" id="A0AAV4RAC0"/>
<dbReference type="Proteomes" id="UP001054945">
    <property type="component" value="Unassembled WGS sequence"/>
</dbReference>
<accession>A0AAV4RAC0</accession>
<sequence>MFQQGLQKFVGPALCISSQRSQVIGDGDYRALNKVTITDRYFPTFPTNCGSVLHGKKFSINLVLAYQQIPVHEADIFKNCHYNSFMGI</sequence>
<reference evidence="1 2" key="1">
    <citation type="submission" date="2021-06" db="EMBL/GenBank/DDBJ databases">
        <title>Caerostris extrusa draft genome.</title>
        <authorList>
            <person name="Kono N."/>
            <person name="Arakawa K."/>
        </authorList>
    </citation>
    <scope>NUCLEOTIDE SEQUENCE [LARGE SCALE GENOMIC DNA]</scope>
</reference>
<evidence type="ECO:0000313" key="1">
    <source>
        <dbReference type="EMBL" id="GIY17616.1"/>
    </source>
</evidence>
<comment type="caution">
    <text evidence="1">The sequence shown here is derived from an EMBL/GenBank/DDBJ whole genome shotgun (WGS) entry which is preliminary data.</text>
</comment>
<dbReference type="EMBL" id="BPLR01007526">
    <property type="protein sequence ID" value="GIY17616.1"/>
    <property type="molecule type" value="Genomic_DNA"/>
</dbReference>
<gene>
    <name evidence="1" type="ORF">CEXT_778311</name>
</gene>
<dbReference type="InterPro" id="IPR043502">
    <property type="entry name" value="DNA/RNA_pol_sf"/>
</dbReference>
<dbReference type="GO" id="GO:0071897">
    <property type="term" value="P:DNA biosynthetic process"/>
    <property type="evidence" value="ECO:0007669"/>
    <property type="project" value="UniProtKB-ARBA"/>
</dbReference>
<protein>
    <submittedName>
        <fullName evidence="1">Uncharacterized protein</fullName>
    </submittedName>
</protein>
<name>A0AAV4RAC0_CAEEX</name>
<proteinExistence type="predicted"/>
<organism evidence="1 2">
    <name type="scientific">Caerostris extrusa</name>
    <name type="common">Bark spider</name>
    <name type="synonym">Caerostris bankana</name>
    <dbReference type="NCBI Taxonomy" id="172846"/>
    <lineage>
        <taxon>Eukaryota</taxon>
        <taxon>Metazoa</taxon>
        <taxon>Ecdysozoa</taxon>
        <taxon>Arthropoda</taxon>
        <taxon>Chelicerata</taxon>
        <taxon>Arachnida</taxon>
        <taxon>Araneae</taxon>
        <taxon>Araneomorphae</taxon>
        <taxon>Entelegynae</taxon>
        <taxon>Araneoidea</taxon>
        <taxon>Araneidae</taxon>
        <taxon>Caerostris</taxon>
    </lineage>
</organism>